<dbReference type="PANTHER" id="PTHR22617:SF23">
    <property type="entry name" value="CHEMOTAXIS PROTEIN CHEW"/>
    <property type="match status" value="1"/>
</dbReference>
<dbReference type="InterPro" id="IPR036061">
    <property type="entry name" value="CheW-like_dom_sf"/>
</dbReference>
<protein>
    <submittedName>
        <fullName evidence="2">Chemotaxis protein</fullName>
    </submittedName>
</protein>
<evidence type="ECO:0000259" key="1">
    <source>
        <dbReference type="PROSITE" id="PS50851"/>
    </source>
</evidence>
<dbReference type="AlphaFoldDB" id="A0A975GI32"/>
<dbReference type="InterPro" id="IPR002545">
    <property type="entry name" value="CheW-lke_dom"/>
</dbReference>
<name>A0A975GI32_9BACT</name>
<dbReference type="Gene3D" id="2.30.30.40">
    <property type="entry name" value="SH3 Domains"/>
    <property type="match status" value="1"/>
</dbReference>
<dbReference type="SUPFAM" id="SSF50341">
    <property type="entry name" value="CheW-like"/>
    <property type="match status" value="1"/>
</dbReference>
<accession>A0A975GI32</accession>
<dbReference type="SMART" id="SM00260">
    <property type="entry name" value="CheW"/>
    <property type="match status" value="1"/>
</dbReference>
<evidence type="ECO:0000313" key="3">
    <source>
        <dbReference type="Proteomes" id="UP000663720"/>
    </source>
</evidence>
<dbReference type="KEGG" id="dli:dnl_44710"/>
<dbReference type="Proteomes" id="UP000663720">
    <property type="component" value="Chromosome"/>
</dbReference>
<reference evidence="2" key="1">
    <citation type="journal article" date="2021" name="Microb. Physiol.">
        <title>Proteogenomic Insights into the Physiology of Marine, Sulfate-Reducing, Filamentous Desulfonema limicola and Desulfonema magnum.</title>
        <authorList>
            <person name="Schnaars V."/>
            <person name="Wohlbrand L."/>
            <person name="Scheve S."/>
            <person name="Hinrichs C."/>
            <person name="Reinhardt R."/>
            <person name="Rabus R."/>
        </authorList>
    </citation>
    <scope>NUCLEOTIDE SEQUENCE</scope>
    <source>
        <strain evidence="2">5ac10</strain>
    </source>
</reference>
<organism evidence="2 3">
    <name type="scientific">Desulfonema limicola</name>
    <dbReference type="NCBI Taxonomy" id="45656"/>
    <lineage>
        <taxon>Bacteria</taxon>
        <taxon>Pseudomonadati</taxon>
        <taxon>Thermodesulfobacteriota</taxon>
        <taxon>Desulfobacteria</taxon>
        <taxon>Desulfobacterales</taxon>
        <taxon>Desulfococcaceae</taxon>
        <taxon>Desulfonema</taxon>
    </lineage>
</organism>
<dbReference type="EMBL" id="CP061799">
    <property type="protein sequence ID" value="QTA82106.1"/>
    <property type="molecule type" value="Genomic_DNA"/>
</dbReference>
<sequence>MSDKKNKTEQILEQIKKQRSRSRVIAAEEERIELVIFSLAKDYYAFYGTNVKEILPYEKITYVPGCPDFITGIINIRGDIESVISIHKLMGIPEKKPDKNFRIIMGVHQDILSGILVDSVEDVIEVPLTYIKHPISTLDKKIKDFTVGGEMIYENKYVNILDIGKLFSILIQ</sequence>
<feature type="domain" description="CheW-like" evidence="1">
    <location>
        <begin position="31"/>
        <end position="172"/>
    </location>
</feature>
<gene>
    <name evidence="2" type="primary">cheW10</name>
    <name evidence="2" type="ORF">dnl_44710</name>
</gene>
<dbReference type="GO" id="GO:0005829">
    <property type="term" value="C:cytosol"/>
    <property type="evidence" value="ECO:0007669"/>
    <property type="project" value="TreeGrafter"/>
</dbReference>
<proteinExistence type="predicted"/>
<dbReference type="PANTHER" id="PTHR22617">
    <property type="entry name" value="CHEMOTAXIS SENSOR HISTIDINE KINASE-RELATED"/>
    <property type="match status" value="1"/>
</dbReference>
<dbReference type="Gene3D" id="2.40.50.180">
    <property type="entry name" value="CheA-289, Domain 4"/>
    <property type="match status" value="1"/>
</dbReference>
<dbReference type="Pfam" id="PF01584">
    <property type="entry name" value="CheW"/>
    <property type="match status" value="1"/>
</dbReference>
<dbReference type="InterPro" id="IPR039315">
    <property type="entry name" value="CheW"/>
</dbReference>
<dbReference type="PROSITE" id="PS50851">
    <property type="entry name" value="CHEW"/>
    <property type="match status" value="1"/>
</dbReference>
<keyword evidence="3" id="KW-1185">Reference proteome</keyword>
<evidence type="ECO:0000313" key="2">
    <source>
        <dbReference type="EMBL" id="QTA82106.1"/>
    </source>
</evidence>
<dbReference type="GO" id="GO:0007165">
    <property type="term" value="P:signal transduction"/>
    <property type="evidence" value="ECO:0007669"/>
    <property type="project" value="InterPro"/>
</dbReference>
<dbReference type="GO" id="GO:0006935">
    <property type="term" value="P:chemotaxis"/>
    <property type="evidence" value="ECO:0007669"/>
    <property type="project" value="InterPro"/>
</dbReference>
<dbReference type="RefSeq" id="WP_207688067.1">
    <property type="nucleotide sequence ID" value="NZ_CP061799.1"/>
</dbReference>